<evidence type="ECO:0000313" key="2">
    <source>
        <dbReference type="Proteomes" id="UP000254255"/>
    </source>
</evidence>
<sequence>MARQLMLYGDRGNNTLDGIIHTYAPQSENNTRAYIDSVSKSTGFGAQQRINLHDPDVLKH</sequence>
<organism evidence="1 2">
    <name type="scientific">Escherichia coli</name>
    <dbReference type="NCBI Taxonomy" id="562"/>
    <lineage>
        <taxon>Bacteria</taxon>
        <taxon>Pseudomonadati</taxon>
        <taxon>Pseudomonadota</taxon>
        <taxon>Gammaproteobacteria</taxon>
        <taxon>Enterobacterales</taxon>
        <taxon>Enterobacteriaceae</taxon>
        <taxon>Escherichia</taxon>
    </lineage>
</organism>
<dbReference type="EMBL" id="UGET01000004">
    <property type="protein sequence ID" value="STL64749.1"/>
    <property type="molecule type" value="Genomic_DNA"/>
</dbReference>
<reference evidence="1 2" key="1">
    <citation type="submission" date="2018-06" db="EMBL/GenBank/DDBJ databases">
        <authorList>
            <consortium name="Pathogen Informatics"/>
            <person name="Doyle S."/>
        </authorList>
    </citation>
    <scope>NUCLEOTIDE SEQUENCE [LARGE SCALE GENOMIC DNA]</scope>
    <source>
        <strain evidence="1 2">NCTC13148</strain>
    </source>
</reference>
<protein>
    <submittedName>
        <fullName evidence="1">Putative lytic transglycosylase, catalytic</fullName>
    </submittedName>
</protein>
<dbReference type="AlphaFoldDB" id="A0A377BG33"/>
<name>A0A377BG33_ECOLX</name>
<gene>
    <name evidence="1" type="ORF">NCTC13148_00519</name>
</gene>
<dbReference type="Proteomes" id="UP000254255">
    <property type="component" value="Unassembled WGS sequence"/>
</dbReference>
<evidence type="ECO:0000313" key="1">
    <source>
        <dbReference type="EMBL" id="STL64749.1"/>
    </source>
</evidence>
<accession>A0A377BG33</accession>
<proteinExistence type="predicted"/>